<dbReference type="PROSITE" id="PS51278">
    <property type="entry name" value="GATASE_TYPE_2"/>
    <property type="match status" value="1"/>
</dbReference>
<dbReference type="Pfam" id="PF00156">
    <property type="entry name" value="Pribosyltran"/>
    <property type="match status" value="1"/>
</dbReference>
<dbReference type="CDD" id="cd06223">
    <property type="entry name" value="PRTases_typeI"/>
    <property type="match status" value="1"/>
</dbReference>
<dbReference type="AlphaFoldDB" id="A0A6M5YSY1"/>
<keyword evidence="7 10" id="KW-0411">Iron-sulfur</keyword>
<gene>
    <name evidence="7" type="primary">purF</name>
    <name evidence="12" type="ORF">FTUN_3980</name>
</gene>
<evidence type="ECO:0000256" key="5">
    <source>
        <dbReference type="ARBA" id="ARBA00022755"/>
    </source>
</evidence>
<feature type="binding site" evidence="7 10">
    <location>
        <position position="276"/>
    </location>
    <ligand>
        <name>[4Fe-4S] cluster</name>
        <dbReference type="ChEBI" id="CHEBI:49883"/>
    </ligand>
</feature>
<feature type="domain" description="Glutamine amidotransferase type-2" evidence="11">
    <location>
        <begin position="8"/>
        <end position="260"/>
    </location>
</feature>
<dbReference type="SUPFAM" id="SSF53271">
    <property type="entry name" value="PRTase-like"/>
    <property type="match status" value="1"/>
</dbReference>
<keyword evidence="3 7" id="KW-0328">Glycosyltransferase</keyword>
<keyword evidence="5 7" id="KW-0658">Purine biosynthesis</keyword>
<dbReference type="Proteomes" id="UP000503447">
    <property type="component" value="Chromosome"/>
</dbReference>
<sequence>MDELHHECGVAALYYLPGRGDRSTVWTGAPDQVSRLMPRMLLDLQNRGQLAAGMATYNPDRDKLIDTYKDIGTVIEAFRINEPAKYASIMEDYAGRGAIGHTRYATCGGQTRSYAQPFERRHGCKWKWFAFAFNGQLTNFADLRQQLLQNHDYHLTRDNDTEVIMHYLAHEMRSDERPDLVDVFRRLAAKFDGAYNLVFLNAMGDMVVLRDPVGIRPLVYAQDGPMFGAASESVALQNLGFRQASIKSLSPGEMILIQNGELSTHRFAETKRTAHCFFEWIYFANVASTLDDRSVYLSRARLGQELAKQERVLDRVPLDPAETVVVPVPDTGKAAADAMAFALGIPAVEGLIRNRYIGRTFIDGGNRADKVRLKFTPLREVLQGKKVLLVEDSIVRSTTLQSLLKHLRDQGGAAEIHVRVACPPILSPCFYGIDMSTVKELFAPKFMAGKVPTVAEQDEMARSLGADSLFYLPVDAVARCIDLPTDRLCRACLTGDYPTPAGEQMYQLALRKHADGDTDGRTYERPNEPLVCSVTDNART</sequence>
<accession>A0A6M5YSY1</accession>
<comment type="function">
    <text evidence="7">Catalyzes the formation of phosphoribosylamine from phosphoribosylpyrophosphate (PRPP) and glutamine.</text>
</comment>
<dbReference type="RefSeq" id="WP_171472009.1">
    <property type="nucleotide sequence ID" value="NZ_CP053452.2"/>
</dbReference>
<keyword evidence="4 7" id="KW-0808">Transferase</keyword>
<dbReference type="GO" id="GO:0006189">
    <property type="term" value="P:'de novo' IMP biosynthetic process"/>
    <property type="evidence" value="ECO:0007669"/>
    <property type="project" value="UniProtKB-UniRule"/>
</dbReference>
<name>A0A6M5YSY1_9BACT</name>
<comment type="caution">
    <text evidence="7">Lacks conserved residue(s) required for the propagation of feature annotation.</text>
</comment>
<comment type="pathway">
    <text evidence="1 7 8">Purine metabolism; IMP biosynthesis via de novo pathway; N(1)-(5-phospho-D-ribosyl)glycinamide from 5-phospho-alpha-D-ribose 1-diphosphate: step 1/2.</text>
</comment>
<dbReference type="UniPathway" id="UPA00074">
    <property type="reaction ID" value="UER00124"/>
</dbReference>
<dbReference type="InterPro" id="IPR017932">
    <property type="entry name" value="GATase_2_dom"/>
</dbReference>
<reference evidence="13" key="1">
    <citation type="submission" date="2020-05" db="EMBL/GenBank/DDBJ databases">
        <title>Frigoriglobus tundricola gen. nov., sp. nov., a psychrotolerant cellulolytic planctomycete of the family Gemmataceae with two divergent copies of 16S rRNA gene.</title>
        <authorList>
            <person name="Kulichevskaya I.S."/>
            <person name="Ivanova A.A."/>
            <person name="Naumoff D.G."/>
            <person name="Beletsky A.V."/>
            <person name="Rijpstra W.I.C."/>
            <person name="Sinninghe Damste J.S."/>
            <person name="Mardanov A.V."/>
            <person name="Ravin N.V."/>
            <person name="Dedysh S.N."/>
        </authorList>
    </citation>
    <scope>NUCLEOTIDE SEQUENCE [LARGE SCALE GENOMIC DNA]</scope>
    <source>
        <strain evidence="13">PL17</strain>
    </source>
</reference>
<dbReference type="Gene3D" id="3.60.20.10">
    <property type="entry name" value="Glutamine Phosphoribosylpyrophosphate, subunit 1, domain 1"/>
    <property type="match status" value="1"/>
</dbReference>
<dbReference type="InterPro" id="IPR029055">
    <property type="entry name" value="Ntn_hydrolases_N"/>
</dbReference>
<evidence type="ECO:0000256" key="4">
    <source>
        <dbReference type="ARBA" id="ARBA00022679"/>
    </source>
</evidence>
<dbReference type="PIRSF" id="PIRSF000485">
    <property type="entry name" value="Amd_phspho_trans"/>
    <property type="match status" value="1"/>
</dbReference>
<dbReference type="Gene3D" id="3.40.50.2020">
    <property type="match status" value="1"/>
</dbReference>
<evidence type="ECO:0000313" key="13">
    <source>
        <dbReference type="Proteomes" id="UP000503447"/>
    </source>
</evidence>
<keyword evidence="7 10" id="KW-0479">Metal-binding</keyword>
<organism evidence="12 13">
    <name type="scientific">Frigoriglobus tundricola</name>
    <dbReference type="NCBI Taxonomy" id="2774151"/>
    <lineage>
        <taxon>Bacteria</taxon>
        <taxon>Pseudomonadati</taxon>
        <taxon>Planctomycetota</taxon>
        <taxon>Planctomycetia</taxon>
        <taxon>Gemmatales</taxon>
        <taxon>Gemmataceae</taxon>
        <taxon>Frigoriglobus</taxon>
    </lineage>
</organism>
<evidence type="ECO:0000256" key="7">
    <source>
        <dbReference type="HAMAP-Rule" id="MF_01931"/>
    </source>
</evidence>
<dbReference type="GO" id="GO:0046872">
    <property type="term" value="F:metal ion binding"/>
    <property type="evidence" value="ECO:0007669"/>
    <property type="project" value="UniProtKB-KW"/>
</dbReference>
<comment type="cofactor">
    <cofactor evidence="7 10">
        <name>[4Fe-4S] cluster</name>
        <dbReference type="ChEBI" id="CHEBI:49883"/>
    </cofactor>
    <text evidence="7 10">Binds 1 [4Fe-4S] cluster per subunit.</text>
</comment>
<dbReference type="EC" id="2.4.2.14" evidence="7"/>
<evidence type="ECO:0000256" key="9">
    <source>
        <dbReference type="PIRSR" id="PIRSR000485-1"/>
    </source>
</evidence>
<comment type="catalytic activity">
    <reaction evidence="7 8">
        <text>5-phospho-beta-D-ribosylamine + L-glutamate + diphosphate = 5-phospho-alpha-D-ribose 1-diphosphate + L-glutamine + H2O</text>
        <dbReference type="Rhea" id="RHEA:14905"/>
        <dbReference type="ChEBI" id="CHEBI:15377"/>
        <dbReference type="ChEBI" id="CHEBI:29985"/>
        <dbReference type="ChEBI" id="CHEBI:33019"/>
        <dbReference type="ChEBI" id="CHEBI:58017"/>
        <dbReference type="ChEBI" id="CHEBI:58359"/>
        <dbReference type="ChEBI" id="CHEBI:58681"/>
        <dbReference type="EC" id="2.4.2.14"/>
    </reaction>
</comment>
<dbReference type="SUPFAM" id="SSF56235">
    <property type="entry name" value="N-terminal nucleophile aminohydrolases (Ntn hydrolases)"/>
    <property type="match status" value="1"/>
</dbReference>
<comment type="similarity">
    <text evidence="2 7 8">In the C-terminal section; belongs to the purine/pyrimidine phosphoribosyltransferase family.</text>
</comment>
<dbReference type="GO" id="GO:0009113">
    <property type="term" value="P:purine nucleobase biosynthetic process"/>
    <property type="evidence" value="ECO:0007669"/>
    <property type="project" value="InterPro"/>
</dbReference>
<feature type="binding site" evidence="7 10">
    <location>
        <position position="429"/>
    </location>
    <ligand>
        <name>[4Fe-4S] cluster</name>
        <dbReference type="ChEBI" id="CHEBI:49883"/>
    </ligand>
</feature>
<feature type="binding site" evidence="7 10">
    <location>
        <position position="492"/>
    </location>
    <ligand>
        <name>[4Fe-4S] cluster</name>
        <dbReference type="ChEBI" id="CHEBI:49883"/>
    </ligand>
</feature>
<evidence type="ECO:0000256" key="1">
    <source>
        <dbReference type="ARBA" id="ARBA00005209"/>
    </source>
</evidence>
<evidence type="ECO:0000259" key="11">
    <source>
        <dbReference type="PROSITE" id="PS51278"/>
    </source>
</evidence>
<evidence type="ECO:0000256" key="8">
    <source>
        <dbReference type="PIRNR" id="PIRNR000485"/>
    </source>
</evidence>
<dbReference type="InterPro" id="IPR029057">
    <property type="entry name" value="PRTase-like"/>
</dbReference>
<evidence type="ECO:0000256" key="10">
    <source>
        <dbReference type="PIRSR" id="PIRSR000485-3"/>
    </source>
</evidence>
<dbReference type="EMBL" id="CP053452">
    <property type="protein sequence ID" value="QJW96423.1"/>
    <property type="molecule type" value="Genomic_DNA"/>
</dbReference>
<keyword evidence="6 7" id="KW-0315">Glutamine amidotransferase</keyword>
<dbReference type="PANTHER" id="PTHR11907">
    <property type="entry name" value="AMIDOPHOSPHORIBOSYLTRANSFERASE"/>
    <property type="match status" value="1"/>
</dbReference>
<protein>
    <recommendedName>
        <fullName evidence="7">Amidophosphoribosyltransferase</fullName>
        <shortName evidence="7">ATase</shortName>
        <ecNumber evidence="7">2.4.2.14</ecNumber>
    </recommendedName>
    <alternativeName>
        <fullName evidence="7">Glutamine phosphoribosylpyrophosphate amidotransferase</fullName>
        <shortName evidence="7">GPATase</shortName>
    </alternativeName>
</protein>
<feature type="active site" description="Nucleophile" evidence="7 9">
    <location>
        <position position="8"/>
    </location>
</feature>
<feature type="binding site" evidence="7 10">
    <location>
        <position position="489"/>
    </location>
    <ligand>
        <name>[4Fe-4S] cluster</name>
        <dbReference type="ChEBI" id="CHEBI:49883"/>
    </ligand>
</feature>
<dbReference type="Pfam" id="PF13522">
    <property type="entry name" value="GATase_6"/>
    <property type="match status" value="1"/>
</dbReference>
<evidence type="ECO:0000256" key="6">
    <source>
        <dbReference type="ARBA" id="ARBA00022962"/>
    </source>
</evidence>
<dbReference type="GO" id="GO:0004044">
    <property type="term" value="F:amidophosphoribosyltransferase activity"/>
    <property type="evidence" value="ECO:0007669"/>
    <property type="project" value="UniProtKB-UniRule"/>
</dbReference>
<dbReference type="GO" id="GO:0051539">
    <property type="term" value="F:4 iron, 4 sulfur cluster binding"/>
    <property type="evidence" value="ECO:0007669"/>
    <property type="project" value="UniProtKB-KW"/>
</dbReference>
<keyword evidence="7" id="KW-0004">4Fe-4S</keyword>
<dbReference type="KEGG" id="ftj:FTUN_3980"/>
<dbReference type="InterPro" id="IPR000836">
    <property type="entry name" value="PRTase_dom"/>
</dbReference>
<evidence type="ECO:0000256" key="3">
    <source>
        <dbReference type="ARBA" id="ARBA00022676"/>
    </source>
</evidence>
<evidence type="ECO:0000256" key="2">
    <source>
        <dbReference type="ARBA" id="ARBA00010138"/>
    </source>
</evidence>
<proteinExistence type="inferred from homology"/>
<keyword evidence="7 10" id="KW-0408">Iron</keyword>
<dbReference type="InterPro" id="IPR005854">
    <property type="entry name" value="PurF"/>
</dbReference>
<evidence type="ECO:0000313" key="12">
    <source>
        <dbReference type="EMBL" id="QJW96423.1"/>
    </source>
</evidence>
<dbReference type="HAMAP" id="MF_01931">
    <property type="entry name" value="PurF"/>
    <property type="match status" value="1"/>
</dbReference>
<keyword evidence="13" id="KW-1185">Reference proteome</keyword>